<evidence type="ECO:0000256" key="1">
    <source>
        <dbReference type="SAM" id="MobiDB-lite"/>
    </source>
</evidence>
<protein>
    <submittedName>
        <fullName evidence="2">Uncharacterized protein</fullName>
    </submittedName>
</protein>
<evidence type="ECO:0000313" key="2">
    <source>
        <dbReference type="EMBL" id="GAA0184108.1"/>
    </source>
</evidence>
<feature type="compositionally biased region" description="Basic and acidic residues" evidence="1">
    <location>
        <begin position="78"/>
        <end position="89"/>
    </location>
</feature>
<evidence type="ECO:0000313" key="3">
    <source>
        <dbReference type="Proteomes" id="UP001454036"/>
    </source>
</evidence>
<accession>A0AAV3RQY9</accession>
<dbReference type="Proteomes" id="UP001454036">
    <property type="component" value="Unassembled WGS sequence"/>
</dbReference>
<feature type="region of interest" description="Disordered" evidence="1">
    <location>
        <begin position="62"/>
        <end position="110"/>
    </location>
</feature>
<sequence>MVRYHGKGRGKVYASSDAPTALHSCLVTSKATRPDQEKPFFYDDHESQLPLDQALFVSLRTSISSGPSKRKRSSSSTVEDRDPKHDRGALNDTSSSRGSRVASPVPKSPKGVIPSLVSNKVIRDQVSFFSLCVIWNVSSYFVSSQEHTKLVDTRGSS</sequence>
<gene>
    <name evidence="2" type="ORF">LIER_31406</name>
</gene>
<name>A0AAV3RQY9_LITER</name>
<keyword evidence="3" id="KW-1185">Reference proteome</keyword>
<dbReference type="EMBL" id="BAABME010011665">
    <property type="protein sequence ID" value="GAA0184108.1"/>
    <property type="molecule type" value="Genomic_DNA"/>
</dbReference>
<dbReference type="AlphaFoldDB" id="A0AAV3RQY9"/>
<reference evidence="2 3" key="1">
    <citation type="submission" date="2024-01" db="EMBL/GenBank/DDBJ databases">
        <title>The complete chloroplast genome sequence of Lithospermum erythrorhizon: insights into the phylogenetic relationship among Boraginaceae species and the maternal lineages of purple gromwells.</title>
        <authorList>
            <person name="Okada T."/>
            <person name="Watanabe K."/>
        </authorList>
    </citation>
    <scope>NUCLEOTIDE SEQUENCE [LARGE SCALE GENOMIC DNA]</scope>
</reference>
<comment type="caution">
    <text evidence="2">The sequence shown here is derived from an EMBL/GenBank/DDBJ whole genome shotgun (WGS) entry which is preliminary data.</text>
</comment>
<proteinExistence type="predicted"/>
<organism evidence="2 3">
    <name type="scientific">Lithospermum erythrorhizon</name>
    <name type="common">Purple gromwell</name>
    <name type="synonym">Lithospermum officinale var. erythrorhizon</name>
    <dbReference type="NCBI Taxonomy" id="34254"/>
    <lineage>
        <taxon>Eukaryota</taxon>
        <taxon>Viridiplantae</taxon>
        <taxon>Streptophyta</taxon>
        <taxon>Embryophyta</taxon>
        <taxon>Tracheophyta</taxon>
        <taxon>Spermatophyta</taxon>
        <taxon>Magnoliopsida</taxon>
        <taxon>eudicotyledons</taxon>
        <taxon>Gunneridae</taxon>
        <taxon>Pentapetalae</taxon>
        <taxon>asterids</taxon>
        <taxon>lamiids</taxon>
        <taxon>Boraginales</taxon>
        <taxon>Boraginaceae</taxon>
        <taxon>Boraginoideae</taxon>
        <taxon>Lithospermeae</taxon>
        <taxon>Lithospermum</taxon>
    </lineage>
</organism>